<gene>
    <name evidence="4" type="ORF">H4075_07595</name>
</gene>
<dbReference type="GO" id="GO:0004553">
    <property type="term" value="F:hydrolase activity, hydrolyzing O-glycosyl compounds"/>
    <property type="evidence" value="ECO:0007669"/>
    <property type="project" value="InterPro"/>
</dbReference>
<sequence>MLKKCTTACLFTALVALSFLFNITANAQCPTLVWADEFNGTTLDGAKWTAENGGGGWGNGELQYYKAANATVGSGTLKITAKKERVQANNYTSARIKTYLKGDWTYGRFEARIKLPKGAGLWPAFWMMPTDSYYGTWPRSGEIDISELVGAKPNNSFGTLHYGTSSTDHQYKGANFFLNSGTFADAFHTFAVEWQAGVIKWYVDDNLYSTLTSADIAPYAWPFDKRFYIILNLAVGGTLGGTVDTKIFPVAMEVDYVRVYAGNTPTISGKRVVLNQAQGETYSIANAPAGSNYNWSVPPGATIASGQGTNSITVNWANTSSSGNVNCAVSSSCGTSNLAMNVYVEPAYNYAFSFVNFDASGQATYSRSDGTYSVVANPSASGINTSALSGKYIRNSTVQYDYIQYNTTAITNAADYKNKVKKFYLDVYTAAPVGTPVLIQLEGSTASATNYPTGRNSRYVAYTTKQNQWERLIFTFLDAPDAAASDAGVTRMLLMFNSNSFTGSTYYIDNLDSYSVGAAARIGEASVTALPVSNLMQTQIYPNPTGNELRIQHIKANTSVSILNLMGQSMGVYKFKEAGNAVIDISSLVSGQYLVKFTSNDETKTLKIIKQ</sequence>
<protein>
    <submittedName>
        <fullName evidence="4">Family 16 glycosylhydrolase</fullName>
    </submittedName>
</protein>
<dbReference type="CDD" id="cd08023">
    <property type="entry name" value="GH16_laminarinase_like"/>
    <property type="match status" value="1"/>
</dbReference>
<dbReference type="Gene3D" id="2.60.120.200">
    <property type="match status" value="1"/>
</dbReference>
<evidence type="ECO:0000256" key="1">
    <source>
        <dbReference type="ARBA" id="ARBA00006865"/>
    </source>
</evidence>
<dbReference type="InterPro" id="IPR026444">
    <property type="entry name" value="Secre_tail"/>
</dbReference>
<evidence type="ECO:0000256" key="2">
    <source>
        <dbReference type="SAM" id="SignalP"/>
    </source>
</evidence>
<dbReference type="RefSeq" id="WP_182805611.1">
    <property type="nucleotide sequence ID" value="NZ_CP060007.1"/>
</dbReference>
<dbReference type="EMBL" id="CP060007">
    <property type="protein sequence ID" value="QNA46036.1"/>
    <property type="molecule type" value="Genomic_DNA"/>
</dbReference>
<comment type="similarity">
    <text evidence="1">Belongs to the glycosyl hydrolase 16 family.</text>
</comment>
<dbReference type="KEGG" id="lacs:H4075_07595"/>
<dbReference type="PANTHER" id="PTHR10963:SF55">
    <property type="entry name" value="GLYCOSIDE HYDROLASE FAMILY 16 PROTEIN"/>
    <property type="match status" value="1"/>
</dbReference>
<accession>A0A7G5XKN3</accession>
<dbReference type="InterPro" id="IPR013320">
    <property type="entry name" value="ConA-like_dom_sf"/>
</dbReference>
<dbReference type="InterPro" id="IPR050546">
    <property type="entry name" value="Glycosyl_Hydrlase_16"/>
</dbReference>
<dbReference type="PROSITE" id="PS51762">
    <property type="entry name" value="GH16_2"/>
    <property type="match status" value="1"/>
</dbReference>
<dbReference type="Pfam" id="PF00722">
    <property type="entry name" value="Glyco_hydro_16"/>
    <property type="match status" value="1"/>
</dbReference>
<dbReference type="SUPFAM" id="SSF49899">
    <property type="entry name" value="Concanavalin A-like lectins/glucanases"/>
    <property type="match status" value="1"/>
</dbReference>
<feature type="domain" description="GH16" evidence="3">
    <location>
        <begin position="22"/>
        <end position="265"/>
    </location>
</feature>
<dbReference type="NCBIfam" id="TIGR04183">
    <property type="entry name" value="Por_Secre_tail"/>
    <property type="match status" value="1"/>
</dbReference>
<dbReference type="Pfam" id="PF19408">
    <property type="entry name" value="PKD_6"/>
    <property type="match status" value="1"/>
</dbReference>
<dbReference type="Pfam" id="PF18962">
    <property type="entry name" value="Por_Secre_tail"/>
    <property type="match status" value="1"/>
</dbReference>
<organism evidence="4 5">
    <name type="scientific">Lacibacter sediminis</name>
    <dbReference type="NCBI Taxonomy" id="2760713"/>
    <lineage>
        <taxon>Bacteria</taxon>
        <taxon>Pseudomonadati</taxon>
        <taxon>Bacteroidota</taxon>
        <taxon>Chitinophagia</taxon>
        <taxon>Chitinophagales</taxon>
        <taxon>Chitinophagaceae</taxon>
        <taxon>Lacibacter</taxon>
    </lineage>
</organism>
<dbReference type="PANTHER" id="PTHR10963">
    <property type="entry name" value="GLYCOSYL HYDROLASE-RELATED"/>
    <property type="match status" value="1"/>
</dbReference>
<dbReference type="Proteomes" id="UP000515344">
    <property type="component" value="Chromosome"/>
</dbReference>
<evidence type="ECO:0000259" key="3">
    <source>
        <dbReference type="PROSITE" id="PS51762"/>
    </source>
</evidence>
<dbReference type="GO" id="GO:0005975">
    <property type="term" value="P:carbohydrate metabolic process"/>
    <property type="evidence" value="ECO:0007669"/>
    <property type="project" value="InterPro"/>
</dbReference>
<keyword evidence="2" id="KW-0732">Signal</keyword>
<reference evidence="5" key="1">
    <citation type="submission" date="2020-08" db="EMBL/GenBank/DDBJ databases">
        <title>Lacibacter sp. S13-6-6 genome sequencing.</title>
        <authorList>
            <person name="Jin L."/>
        </authorList>
    </citation>
    <scope>NUCLEOTIDE SEQUENCE [LARGE SCALE GENOMIC DNA]</scope>
    <source>
        <strain evidence="5">S13-6-6</strain>
    </source>
</reference>
<dbReference type="InterPro" id="IPR045829">
    <property type="entry name" value="PKD_6"/>
</dbReference>
<dbReference type="AlphaFoldDB" id="A0A7G5XKN3"/>
<feature type="chain" id="PRO_5028892454" evidence="2">
    <location>
        <begin position="28"/>
        <end position="611"/>
    </location>
</feature>
<proteinExistence type="inferred from homology"/>
<feature type="signal peptide" evidence="2">
    <location>
        <begin position="1"/>
        <end position="27"/>
    </location>
</feature>
<dbReference type="InterPro" id="IPR000757">
    <property type="entry name" value="Beta-glucanase-like"/>
</dbReference>
<keyword evidence="5" id="KW-1185">Reference proteome</keyword>
<name>A0A7G5XKN3_9BACT</name>
<evidence type="ECO:0000313" key="4">
    <source>
        <dbReference type="EMBL" id="QNA46036.1"/>
    </source>
</evidence>
<evidence type="ECO:0000313" key="5">
    <source>
        <dbReference type="Proteomes" id="UP000515344"/>
    </source>
</evidence>